<accession>A0A1M7ZVL3</accession>
<name>A0A1M7ZVL3_9FLAO</name>
<evidence type="ECO:0000313" key="2">
    <source>
        <dbReference type="Proteomes" id="UP000184611"/>
    </source>
</evidence>
<sequence>MKKILLLYLFTFVSCGIPYDGEAIINIKLKVVNVENEPLENEKAYVFTSYGDDSFDTSTYKKVSNNEGFINFKMFKPQNSASLILEESNEYLPVTFYGLNDDNFTESDWELGTLILFKIDEIISFTIQLNQISSNKILEKIEVIAIKYQPQINLNEENNTDYFDPELYYLIKKNQSIELKYQTRNTITNEIEYYTIPLVINDTEIQYTLTY</sequence>
<organism evidence="1 2">
    <name type="scientific">Flavobacterium cucumis</name>
    <dbReference type="NCBI Taxonomy" id="416016"/>
    <lineage>
        <taxon>Bacteria</taxon>
        <taxon>Pseudomonadati</taxon>
        <taxon>Bacteroidota</taxon>
        <taxon>Flavobacteriia</taxon>
        <taxon>Flavobacteriales</taxon>
        <taxon>Flavobacteriaceae</taxon>
        <taxon>Flavobacterium</taxon>
    </lineage>
</organism>
<dbReference type="EMBL" id="FRYK01000002">
    <property type="protein sequence ID" value="SHO72912.1"/>
    <property type="molecule type" value="Genomic_DNA"/>
</dbReference>
<gene>
    <name evidence="1" type="ORF">SAMN05443547_1258</name>
</gene>
<evidence type="ECO:0000313" key="1">
    <source>
        <dbReference type="EMBL" id="SHO72912.1"/>
    </source>
</evidence>
<dbReference type="RefSeq" id="WP_073582577.1">
    <property type="nucleotide sequence ID" value="NZ_CBCSEA010000015.1"/>
</dbReference>
<reference evidence="2" key="1">
    <citation type="submission" date="2016-12" db="EMBL/GenBank/DDBJ databases">
        <authorList>
            <person name="Varghese N."/>
            <person name="Submissions S."/>
        </authorList>
    </citation>
    <scope>NUCLEOTIDE SEQUENCE [LARGE SCALE GENOMIC DNA]</scope>
    <source>
        <strain evidence="2">DSM 18830</strain>
    </source>
</reference>
<keyword evidence="2" id="KW-1185">Reference proteome</keyword>
<protein>
    <submittedName>
        <fullName evidence="1">Uncharacterized protein</fullName>
    </submittedName>
</protein>
<proteinExistence type="predicted"/>
<dbReference type="OrthoDB" id="1349978at2"/>
<dbReference type="Proteomes" id="UP000184611">
    <property type="component" value="Unassembled WGS sequence"/>
</dbReference>
<dbReference type="PROSITE" id="PS51257">
    <property type="entry name" value="PROKAR_LIPOPROTEIN"/>
    <property type="match status" value="1"/>
</dbReference>
<dbReference type="AlphaFoldDB" id="A0A1M7ZVL3"/>
<dbReference type="STRING" id="416016.SAMN05443547_1258"/>